<evidence type="ECO:0000313" key="11">
    <source>
        <dbReference type="Proteomes" id="UP001558481"/>
    </source>
</evidence>
<dbReference type="Gene3D" id="2.40.50.100">
    <property type="match status" value="1"/>
</dbReference>
<comment type="similarity">
    <text evidence="2 6">Belongs to the 2-oxoacid dehydrogenase family.</text>
</comment>
<dbReference type="InterPro" id="IPR000089">
    <property type="entry name" value="Biotin_lipoyl"/>
</dbReference>
<feature type="domain" description="Peripheral subunit-binding (PSBD)" evidence="9">
    <location>
        <begin position="192"/>
        <end position="229"/>
    </location>
</feature>
<keyword evidence="4 6" id="KW-0450">Lipoyl</keyword>
<feature type="compositionally biased region" description="Low complexity" evidence="7">
    <location>
        <begin position="241"/>
        <end position="250"/>
    </location>
</feature>
<dbReference type="InterPro" id="IPR004167">
    <property type="entry name" value="PSBD"/>
</dbReference>
<dbReference type="Gene3D" id="4.10.320.10">
    <property type="entry name" value="E3-binding domain"/>
    <property type="match status" value="1"/>
</dbReference>
<dbReference type="Pfam" id="PF00364">
    <property type="entry name" value="Biotin_lipoyl"/>
    <property type="match status" value="1"/>
</dbReference>
<dbReference type="InterPro" id="IPR003016">
    <property type="entry name" value="2-oxoA_DH_lipoyl-BS"/>
</dbReference>
<dbReference type="Proteomes" id="UP001558481">
    <property type="component" value="Unassembled WGS sequence"/>
</dbReference>
<sequence>MSINVFHLPDLGEGLTEADILHWLVAEGDTVAMDQPIVEVETAKSAVEIPSPFEGTVHKLHGAEGETLTVGQSLISVSDGAETPASEDAPAPATEASATESEDSPAPTQGASYREEERAGTQPSAEESADDSSDESSGNVLIGYGTTSGGSSRRRRRGKSARTSGGSATGQSGAASHTHDALTAAPRMAPTVISPLVRKLAKEHGVDITGLTGTGPGGLILRQDIRAALDQVDDQRRRSDAAGPAPTGLATPPPAPPAPAAPAAPGSAAHHTSVPPTPSKGWPATAADPGHSTLPPHASAAGGGRRTGETAVGAAASANVAGTHGQNVDSRTGLAVAQREPVKGVRKAISDAMTRSRTEIPEATIWVDVDATELLNLRASYKAKDPENAPSLLALLARFTLAGLRAYPQLCSRLETHEDGTRSIVRFDGVNLGLAVESERGLLVPNLRNADQLNTVELNQRMREVIEVARSGKASPSELSGSTFTLNNYGVFGTDGATPIINHPEVGILGIGRIIDKPWVVNGELAVRKVTTLTLAFDHRVCDGGSAGGFLRFVADAVEDPTSAFLRM</sequence>
<dbReference type="RefSeq" id="WP_368629702.1">
    <property type="nucleotide sequence ID" value="NZ_JAYWLU010000012.1"/>
</dbReference>
<feature type="domain" description="Lipoyl-binding" evidence="8">
    <location>
        <begin position="3"/>
        <end position="78"/>
    </location>
</feature>
<dbReference type="PROSITE" id="PS00189">
    <property type="entry name" value="LIPOYL"/>
    <property type="match status" value="1"/>
</dbReference>
<evidence type="ECO:0000256" key="3">
    <source>
        <dbReference type="ARBA" id="ARBA00022679"/>
    </source>
</evidence>
<feature type="region of interest" description="Disordered" evidence="7">
    <location>
        <begin position="232"/>
        <end position="312"/>
    </location>
</feature>
<keyword evidence="11" id="KW-1185">Reference proteome</keyword>
<dbReference type="PANTHER" id="PTHR43178:SF5">
    <property type="entry name" value="LIPOAMIDE ACYLTRANSFERASE COMPONENT OF BRANCHED-CHAIN ALPHA-KETO ACID DEHYDROGENASE COMPLEX, MITOCHONDRIAL"/>
    <property type="match status" value="1"/>
</dbReference>
<dbReference type="InterPro" id="IPR050743">
    <property type="entry name" value="2-oxoacid_DH_E2_comp"/>
</dbReference>
<dbReference type="PROSITE" id="PS50968">
    <property type="entry name" value="BIOTINYL_LIPOYL"/>
    <property type="match status" value="1"/>
</dbReference>
<dbReference type="GO" id="GO:0016746">
    <property type="term" value="F:acyltransferase activity"/>
    <property type="evidence" value="ECO:0007669"/>
    <property type="project" value="UniProtKB-KW"/>
</dbReference>
<comment type="cofactor">
    <cofactor evidence="1 6">
        <name>(R)-lipoate</name>
        <dbReference type="ChEBI" id="CHEBI:83088"/>
    </cofactor>
</comment>
<organism evidence="10 11">
    <name type="scientific">Kocuria carniphila</name>
    <dbReference type="NCBI Taxonomy" id="262208"/>
    <lineage>
        <taxon>Bacteria</taxon>
        <taxon>Bacillati</taxon>
        <taxon>Actinomycetota</taxon>
        <taxon>Actinomycetes</taxon>
        <taxon>Micrococcales</taxon>
        <taxon>Micrococcaceae</taxon>
        <taxon>Kocuria</taxon>
    </lineage>
</organism>
<dbReference type="SUPFAM" id="SSF47005">
    <property type="entry name" value="Peripheral subunit-binding domain of 2-oxo acid dehydrogenase complex"/>
    <property type="match status" value="1"/>
</dbReference>
<keyword evidence="3 6" id="KW-0808">Transferase</keyword>
<feature type="compositionally biased region" description="Pro residues" evidence="7">
    <location>
        <begin position="251"/>
        <end position="262"/>
    </location>
</feature>
<evidence type="ECO:0000259" key="8">
    <source>
        <dbReference type="PROSITE" id="PS50968"/>
    </source>
</evidence>
<evidence type="ECO:0000256" key="4">
    <source>
        <dbReference type="ARBA" id="ARBA00022823"/>
    </source>
</evidence>
<evidence type="ECO:0000256" key="6">
    <source>
        <dbReference type="RuleBase" id="RU003423"/>
    </source>
</evidence>
<feature type="region of interest" description="Disordered" evidence="7">
    <location>
        <begin position="78"/>
        <end position="180"/>
    </location>
</feature>
<keyword evidence="5 6" id="KW-0012">Acyltransferase</keyword>
<reference evidence="10 11" key="1">
    <citation type="journal article" date="2024" name="Fungal Genet. Biol.">
        <title>The porcine skin microbiome exhibits broad fungal antagonism.</title>
        <authorList>
            <person name="De La Cruz K.F."/>
            <person name="Townsend E.C."/>
            <person name="Alex Cheong J.Z."/>
            <person name="Salamzade R."/>
            <person name="Liu A."/>
            <person name="Sandstrom S."/>
            <person name="Davila E."/>
            <person name="Huang L."/>
            <person name="Xu K.H."/>
            <person name="Wu S.Y."/>
            <person name="Meudt J.J."/>
            <person name="Shanmuganayagam D."/>
            <person name="Gibson A.L.F."/>
            <person name="Kalan L.R."/>
        </authorList>
    </citation>
    <scope>NUCLEOTIDE SEQUENCE [LARGE SCALE GENOMIC DNA]</scope>
    <source>
        <strain evidence="10 11">LK2625</strain>
    </source>
</reference>
<comment type="caution">
    <text evidence="10">The sequence shown here is derived from an EMBL/GenBank/DDBJ whole genome shotgun (WGS) entry which is preliminary data.</text>
</comment>
<dbReference type="InterPro" id="IPR036625">
    <property type="entry name" value="E3-bd_dom_sf"/>
</dbReference>
<dbReference type="EC" id="2.3.1.-" evidence="6"/>
<gene>
    <name evidence="10" type="ORF">VVR66_11725</name>
</gene>
<name>A0ABV3V3S0_9MICC</name>
<dbReference type="Gene3D" id="3.30.559.10">
    <property type="entry name" value="Chloramphenicol acetyltransferase-like domain"/>
    <property type="match status" value="1"/>
</dbReference>
<dbReference type="PANTHER" id="PTHR43178">
    <property type="entry name" value="DIHYDROLIPOAMIDE ACETYLTRANSFERASE COMPONENT OF PYRUVATE DEHYDROGENASE COMPLEX"/>
    <property type="match status" value="1"/>
</dbReference>
<dbReference type="Pfam" id="PF02817">
    <property type="entry name" value="E3_binding"/>
    <property type="match status" value="1"/>
</dbReference>
<dbReference type="PROSITE" id="PS51826">
    <property type="entry name" value="PSBD"/>
    <property type="match status" value="1"/>
</dbReference>
<feature type="compositionally biased region" description="Low complexity" evidence="7">
    <location>
        <begin position="161"/>
        <end position="176"/>
    </location>
</feature>
<dbReference type="InterPro" id="IPR001078">
    <property type="entry name" value="2-oxoacid_DH_actylTfrase"/>
</dbReference>
<evidence type="ECO:0000259" key="9">
    <source>
        <dbReference type="PROSITE" id="PS51826"/>
    </source>
</evidence>
<accession>A0ABV3V3S0</accession>
<proteinExistence type="inferred from homology"/>
<dbReference type="SUPFAM" id="SSF52777">
    <property type="entry name" value="CoA-dependent acyltransferases"/>
    <property type="match status" value="1"/>
</dbReference>
<evidence type="ECO:0000313" key="10">
    <source>
        <dbReference type="EMBL" id="MEX3595384.1"/>
    </source>
</evidence>
<dbReference type="Pfam" id="PF00198">
    <property type="entry name" value="2-oxoacid_dh"/>
    <property type="match status" value="1"/>
</dbReference>
<evidence type="ECO:0000256" key="7">
    <source>
        <dbReference type="SAM" id="MobiDB-lite"/>
    </source>
</evidence>
<evidence type="ECO:0000256" key="2">
    <source>
        <dbReference type="ARBA" id="ARBA00007317"/>
    </source>
</evidence>
<dbReference type="InterPro" id="IPR011053">
    <property type="entry name" value="Single_hybrid_motif"/>
</dbReference>
<dbReference type="CDD" id="cd06849">
    <property type="entry name" value="lipoyl_domain"/>
    <property type="match status" value="1"/>
</dbReference>
<dbReference type="SUPFAM" id="SSF51230">
    <property type="entry name" value="Single hybrid motif"/>
    <property type="match status" value="1"/>
</dbReference>
<dbReference type="EMBL" id="JAYWLU010000012">
    <property type="protein sequence ID" value="MEX3595384.1"/>
    <property type="molecule type" value="Genomic_DNA"/>
</dbReference>
<evidence type="ECO:0000256" key="5">
    <source>
        <dbReference type="ARBA" id="ARBA00023315"/>
    </source>
</evidence>
<evidence type="ECO:0000256" key="1">
    <source>
        <dbReference type="ARBA" id="ARBA00001938"/>
    </source>
</evidence>
<protein>
    <recommendedName>
        <fullName evidence="6">Dihydrolipoamide acetyltransferase component of pyruvate dehydrogenase complex</fullName>
        <ecNumber evidence="6">2.3.1.-</ecNumber>
    </recommendedName>
</protein>
<feature type="compositionally biased region" description="Low complexity" evidence="7">
    <location>
        <begin position="81"/>
        <end position="107"/>
    </location>
</feature>
<dbReference type="InterPro" id="IPR023213">
    <property type="entry name" value="CAT-like_dom_sf"/>
</dbReference>